<keyword evidence="11" id="KW-0643">Prostaglandin biosynthesis</keyword>
<keyword evidence="12 26" id="KW-0349">Heme</keyword>
<dbReference type="GO" id="GO:0005737">
    <property type="term" value="C:cytoplasm"/>
    <property type="evidence" value="ECO:0000318"/>
    <property type="project" value="GO_Central"/>
</dbReference>
<dbReference type="GO" id="GO:0004666">
    <property type="term" value="F:prostaglandin-endoperoxide synthase activity"/>
    <property type="evidence" value="ECO:0000318"/>
    <property type="project" value="GO_Central"/>
</dbReference>
<evidence type="ECO:0000256" key="26">
    <source>
        <dbReference type="PIRSR" id="PIRSR619791-2"/>
    </source>
</evidence>
<comment type="similarity">
    <text evidence="5">Belongs to the prostaglandin G/H synthase family.</text>
</comment>
<dbReference type="GO" id="GO:0043005">
    <property type="term" value="C:neuron projection"/>
    <property type="evidence" value="ECO:0000318"/>
    <property type="project" value="GO_Central"/>
</dbReference>
<reference evidence="31" key="1">
    <citation type="journal article" date="2002" name="Science">
        <title>The draft genome of Ciona intestinalis: insights into chordate and vertebrate origins.</title>
        <authorList>
            <person name="Dehal P."/>
            <person name="Satou Y."/>
            <person name="Campbell R.K."/>
            <person name="Chapman J."/>
            <person name="Degnan B."/>
            <person name="De Tomaso A."/>
            <person name="Davidson B."/>
            <person name="Di Gregorio A."/>
            <person name="Gelpke M."/>
            <person name="Goodstein D.M."/>
            <person name="Harafuji N."/>
            <person name="Hastings K.E."/>
            <person name="Ho I."/>
            <person name="Hotta K."/>
            <person name="Huang W."/>
            <person name="Kawashima T."/>
            <person name="Lemaire P."/>
            <person name="Martinez D."/>
            <person name="Meinertzhagen I.A."/>
            <person name="Necula S."/>
            <person name="Nonaka M."/>
            <person name="Putnam N."/>
            <person name="Rash S."/>
            <person name="Saiga H."/>
            <person name="Satake M."/>
            <person name="Terry A."/>
            <person name="Yamada L."/>
            <person name="Wang H.G."/>
            <person name="Awazu S."/>
            <person name="Azumi K."/>
            <person name="Boore J."/>
            <person name="Branno M."/>
            <person name="Chin-Bow S."/>
            <person name="DeSantis R."/>
            <person name="Doyle S."/>
            <person name="Francino P."/>
            <person name="Keys D.N."/>
            <person name="Haga S."/>
            <person name="Hayashi H."/>
            <person name="Hino K."/>
            <person name="Imai K.S."/>
            <person name="Inaba K."/>
            <person name="Kano S."/>
            <person name="Kobayashi K."/>
            <person name="Kobayashi M."/>
            <person name="Lee B.I."/>
            <person name="Makabe K.W."/>
            <person name="Manohar C."/>
            <person name="Matassi G."/>
            <person name="Medina M."/>
            <person name="Mochizuki Y."/>
            <person name="Mount S."/>
            <person name="Morishita T."/>
            <person name="Miura S."/>
            <person name="Nakayama A."/>
            <person name="Nishizaka S."/>
            <person name="Nomoto H."/>
            <person name="Ohta F."/>
            <person name="Oishi K."/>
            <person name="Rigoutsos I."/>
            <person name="Sano M."/>
            <person name="Sasaki A."/>
            <person name="Sasakura Y."/>
            <person name="Shoguchi E."/>
            <person name="Shin-i T."/>
            <person name="Spagnuolo A."/>
            <person name="Stainier D."/>
            <person name="Suzuki M.M."/>
            <person name="Tassy O."/>
            <person name="Takatori N."/>
            <person name="Tokuoka M."/>
            <person name="Yagi K."/>
            <person name="Yoshizaki F."/>
            <person name="Wada S."/>
            <person name="Zhang C."/>
            <person name="Hyatt P.D."/>
            <person name="Larimer F."/>
            <person name="Detter C."/>
            <person name="Doggett N."/>
            <person name="Glavina T."/>
            <person name="Hawkins T."/>
            <person name="Richardson P."/>
            <person name="Lucas S."/>
            <person name="Kohara Y."/>
            <person name="Levine M."/>
            <person name="Satoh N."/>
            <person name="Rokhsar D.S."/>
        </authorList>
    </citation>
    <scope>NUCLEOTIDE SEQUENCE [LARGE SCALE GENOMIC DNA]</scope>
</reference>
<dbReference type="PRINTS" id="PR00457">
    <property type="entry name" value="ANPEROXIDASE"/>
</dbReference>
<dbReference type="SUPFAM" id="SSF48113">
    <property type="entry name" value="Heme-dependent peroxidases"/>
    <property type="match status" value="1"/>
</dbReference>
<evidence type="ECO:0000256" key="27">
    <source>
        <dbReference type="PROSITE-ProRule" id="PRU00076"/>
    </source>
</evidence>
<keyword evidence="17" id="KW-0223">Dioxygenase</keyword>
<comment type="pathway">
    <text evidence="4">Lipid metabolism; prostaglandin biosynthesis.</text>
</comment>
<keyword evidence="20" id="KW-0443">Lipid metabolism</keyword>
<evidence type="ECO:0000256" key="14">
    <source>
        <dbReference type="ARBA" id="ARBA00022824"/>
    </source>
</evidence>
<keyword evidence="14" id="KW-0256">Endoplasmic reticulum</keyword>
<accession>F6SDP7</accession>
<evidence type="ECO:0000256" key="3">
    <source>
        <dbReference type="ARBA" id="ARBA00004586"/>
    </source>
</evidence>
<evidence type="ECO:0000256" key="17">
    <source>
        <dbReference type="ARBA" id="ARBA00022964"/>
    </source>
</evidence>
<feature type="domain" description="EGF-like" evidence="29">
    <location>
        <begin position="22"/>
        <end position="59"/>
    </location>
</feature>
<protein>
    <recommendedName>
        <fullName evidence="7">prostaglandin-endoperoxide synthase</fullName>
        <ecNumber evidence="7">1.14.99.1</ecNumber>
    </recommendedName>
</protein>
<comment type="cofactor">
    <cofactor evidence="1">
        <name>heme b</name>
        <dbReference type="ChEBI" id="CHEBI:60344"/>
    </cofactor>
</comment>
<dbReference type="GO" id="GO:0006979">
    <property type="term" value="P:response to oxidative stress"/>
    <property type="evidence" value="ECO:0007669"/>
    <property type="project" value="InterPro"/>
</dbReference>
<evidence type="ECO:0000256" key="4">
    <source>
        <dbReference type="ARBA" id="ARBA00004702"/>
    </source>
</evidence>
<evidence type="ECO:0000256" key="9">
    <source>
        <dbReference type="ARBA" id="ARBA00022516"/>
    </source>
</evidence>
<dbReference type="PROSITE" id="PS50026">
    <property type="entry name" value="EGF_3"/>
    <property type="match status" value="1"/>
</dbReference>
<evidence type="ECO:0000256" key="1">
    <source>
        <dbReference type="ARBA" id="ARBA00001970"/>
    </source>
</evidence>
<comment type="catalytic activity">
    <reaction evidence="24">
        <text>(9Z,12Z)-octadecadienoate + AH2 + O2 = (13S)-hydroxy-(9Z,11E)-octadecadienoate + A + H2O</text>
        <dbReference type="Rhea" id="RHEA:75451"/>
        <dbReference type="ChEBI" id="CHEBI:13193"/>
        <dbReference type="ChEBI" id="CHEBI:15377"/>
        <dbReference type="ChEBI" id="CHEBI:15379"/>
        <dbReference type="ChEBI" id="CHEBI:17499"/>
        <dbReference type="ChEBI" id="CHEBI:30245"/>
        <dbReference type="ChEBI" id="CHEBI:90850"/>
    </reaction>
    <physiologicalReaction direction="left-to-right" evidence="24">
        <dbReference type="Rhea" id="RHEA:75452"/>
    </physiologicalReaction>
</comment>
<proteinExistence type="inferred from homology"/>
<keyword evidence="16" id="KW-0492">Microsome</keyword>
<evidence type="ECO:0000256" key="13">
    <source>
        <dbReference type="ARBA" id="ARBA00022723"/>
    </source>
</evidence>
<dbReference type="EC" id="1.14.99.1" evidence="7"/>
<dbReference type="CDD" id="cd00054">
    <property type="entry name" value="EGF_CA"/>
    <property type="match status" value="1"/>
</dbReference>
<dbReference type="SUPFAM" id="SSF57196">
    <property type="entry name" value="EGF/Laminin"/>
    <property type="match status" value="1"/>
</dbReference>
<keyword evidence="9" id="KW-0444">Lipid biosynthesis</keyword>
<dbReference type="GO" id="GO:0046872">
    <property type="term" value="F:metal ion binding"/>
    <property type="evidence" value="ECO:0007669"/>
    <property type="project" value="UniProtKB-KW"/>
</dbReference>
<dbReference type="InterPro" id="IPR010255">
    <property type="entry name" value="Haem_peroxidase_sf"/>
</dbReference>
<dbReference type="InParanoid" id="F6SDP7"/>
<keyword evidence="31" id="KW-1185">Reference proteome</keyword>
<comment type="catalytic activity">
    <reaction evidence="22">
        <text>(9Z,12Z)-octadecadienoate + AH2 + O2 = (9S)-hydroxy-(10E,12Z)-octadecadienoate + A + H2O</text>
        <dbReference type="Rhea" id="RHEA:75459"/>
        <dbReference type="ChEBI" id="CHEBI:13193"/>
        <dbReference type="ChEBI" id="CHEBI:15377"/>
        <dbReference type="ChEBI" id="CHEBI:15379"/>
        <dbReference type="ChEBI" id="CHEBI:17499"/>
        <dbReference type="ChEBI" id="CHEBI:30245"/>
        <dbReference type="ChEBI" id="CHEBI:77852"/>
    </reaction>
    <physiologicalReaction direction="left-to-right" evidence="22">
        <dbReference type="Rhea" id="RHEA:75460"/>
    </physiologicalReaction>
</comment>
<dbReference type="Proteomes" id="UP000008144">
    <property type="component" value="Unassembled WGS sequence"/>
</dbReference>
<sequence length="628" mass="72168">NNEVICVFISLQVGCILDKCESYDPCCAFPCKHSAICTTLKDDYECDCTGTGFYGRNCEYGYFSTYVTDLFRPSRSTLHHYMTNYSLLWKLVNNISWLQKKLMAVVLKIRTNYVYEPSPYVGMDSYPTWDSYINKTVYARTLPPIPQDCPTPMGTKGPKTLPDIKVLRSLLFQRNKFEPCPMRTNVFFAFFAQHFTHQFFKTNTIKGMPFQWGEHSVDLSHVYGHTIQRQHELRSHIDGKLKVFETNGEVFPPLTESANVTMSGEKLMRGRKFAIGHPGFGAFPSFFVIATLWLREHNRVCDILKDLHPDWDDERLFQTARLILTGWETLKIIVEDYVQHVSGFHFQLSYDPEILHKSTFSYNNQIHAEFHILYHWHMLMPDFIELGEHVYPLKELLFNVDPVVEIGMETVLKQLSNQFAGKVVGGRNQGPELVAVVELALKQTRQMRMCSFNKYRERFGMKPYTSFEELTGETEVAALLRNLYYDIDALELFVGYFVEHRRNRQVLGATMLEMGAPYSLKDTKSGVFGNPIGSPAWWKPSTFGGEVGFNIIKTTNLKNFICRNVKGCPDISFKVPQDVPYNSVEGKSSSPNTGIADVLISLTRPQVAQKSQVKELKREEKTNEKSEL</sequence>
<evidence type="ECO:0000256" key="19">
    <source>
        <dbReference type="ARBA" id="ARBA00023004"/>
    </source>
</evidence>
<dbReference type="OMA" id="LFGSQFQ"/>
<reference evidence="30" key="3">
    <citation type="submission" date="2025-09" db="UniProtKB">
        <authorList>
            <consortium name="Ensembl"/>
        </authorList>
    </citation>
    <scope>IDENTIFICATION</scope>
</reference>
<evidence type="ECO:0000256" key="2">
    <source>
        <dbReference type="ARBA" id="ARBA00004524"/>
    </source>
</evidence>
<dbReference type="HOGENOM" id="CLU_022428_0_0_1"/>
<dbReference type="InterPro" id="IPR000742">
    <property type="entry name" value="EGF"/>
</dbReference>
<evidence type="ECO:0000256" key="28">
    <source>
        <dbReference type="SAM" id="MobiDB-lite"/>
    </source>
</evidence>
<evidence type="ECO:0000256" key="8">
    <source>
        <dbReference type="ARBA" id="ARBA00022501"/>
    </source>
</evidence>
<dbReference type="InterPro" id="IPR050783">
    <property type="entry name" value="Oxylipin_biosynth_metab"/>
</dbReference>
<comment type="subcellular location">
    <subcellularLocation>
        <location evidence="3">Endoplasmic reticulum membrane</location>
    </subcellularLocation>
    <subcellularLocation>
        <location evidence="2">Microsome membrane</location>
    </subcellularLocation>
</comment>
<evidence type="ECO:0000313" key="31">
    <source>
        <dbReference type="Proteomes" id="UP000008144"/>
    </source>
</evidence>
<dbReference type="GO" id="GO:0016702">
    <property type="term" value="F:oxidoreductase activity, acting on single donors with incorporation of molecular oxygen, incorporation of two atoms of oxygen"/>
    <property type="evidence" value="ECO:0000318"/>
    <property type="project" value="GO_Central"/>
</dbReference>
<keyword evidence="10" id="KW-0575">Peroxidase</keyword>
<feature type="region of interest" description="Disordered" evidence="28">
    <location>
        <begin position="606"/>
        <end position="628"/>
    </location>
</feature>
<evidence type="ECO:0000259" key="29">
    <source>
        <dbReference type="PROSITE" id="PS50026"/>
    </source>
</evidence>
<dbReference type="CDD" id="cd09816">
    <property type="entry name" value="prostaglandin_endoperoxide_synthase"/>
    <property type="match status" value="1"/>
</dbReference>
<dbReference type="AlphaFoldDB" id="F6SDP7"/>
<dbReference type="Gene3D" id="2.10.25.10">
    <property type="entry name" value="Laminin"/>
    <property type="match status" value="1"/>
</dbReference>
<keyword evidence="8" id="KW-0644">Prostaglandin metabolism</keyword>
<evidence type="ECO:0000256" key="5">
    <source>
        <dbReference type="ARBA" id="ARBA00008928"/>
    </source>
</evidence>
<keyword evidence="13 26" id="KW-0479">Metal-binding</keyword>
<dbReference type="GeneTree" id="ENSGT00390000010743"/>
<evidence type="ECO:0000256" key="7">
    <source>
        <dbReference type="ARBA" id="ARBA00012440"/>
    </source>
</evidence>
<evidence type="ECO:0000256" key="22">
    <source>
        <dbReference type="ARBA" id="ARBA00035976"/>
    </source>
</evidence>
<evidence type="ECO:0000256" key="23">
    <source>
        <dbReference type="ARBA" id="ARBA00036313"/>
    </source>
</evidence>
<evidence type="ECO:0000256" key="12">
    <source>
        <dbReference type="ARBA" id="ARBA00022617"/>
    </source>
</evidence>
<keyword evidence="15" id="KW-0276">Fatty acid metabolism</keyword>
<evidence type="ECO:0000256" key="21">
    <source>
        <dbReference type="ARBA" id="ARBA00023160"/>
    </source>
</evidence>
<evidence type="ECO:0000256" key="24">
    <source>
        <dbReference type="ARBA" id="ARBA00036358"/>
    </source>
</evidence>
<reference evidence="30" key="2">
    <citation type="submission" date="2025-08" db="UniProtKB">
        <authorList>
            <consortium name="Ensembl"/>
        </authorList>
    </citation>
    <scope>IDENTIFICATION</scope>
</reference>
<dbReference type="GO" id="GO:0020037">
    <property type="term" value="F:heme binding"/>
    <property type="evidence" value="ECO:0007669"/>
    <property type="project" value="InterPro"/>
</dbReference>
<evidence type="ECO:0000256" key="15">
    <source>
        <dbReference type="ARBA" id="ARBA00022832"/>
    </source>
</evidence>
<organism evidence="30 31">
    <name type="scientific">Ciona intestinalis</name>
    <name type="common">Transparent sea squirt</name>
    <name type="synonym">Ascidia intestinalis</name>
    <dbReference type="NCBI Taxonomy" id="7719"/>
    <lineage>
        <taxon>Eukaryota</taxon>
        <taxon>Metazoa</taxon>
        <taxon>Chordata</taxon>
        <taxon>Tunicata</taxon>
        <taxon>Ascidiacea</taxon>
        <taxon>Phlebobranchia</taxon>
        <taxon>Cionidae</taxon>
        <taxon>Ciona</taxon>
    </lineage>
</organism>
<evidence type="ECO:0000256" key="25">
    <source>
        <dbReference type="ARBA" id="ARBA00036409"/>
    </source>
</evidence>
<dbReference type="InterPro" id="IPR019791">
    <property type="entry name" value="Haem_peroxidase_animal"/>
</dbReference>
<evidence type="ECO:0000256" key="16">
    <source>
        <dbReference type="ARBA" id="ARBA00022848"/>
    </source>
</evidence>
<dbReference type="PROSITE" id="PS50292">
    <property type="entry name" value="PEROXIDASE_3"/>
    <property type="match status" value="1"/>
</dbReference>
<dbReference type="Pfam" id="PF03098">
    <property type="entry name" value="An_peroxidase"/>
    <property type="match status" value="1"/>
</dbReference>
<evidence type="ECO:0000256" key="6">
    <source>
        <dbReference type="ARBA" id="ARBA00011738"/>
    </source>
</evidence>
<keyword evidence="21" id="KW-0275">Fatty acid biosynthesis</keyword>
<evidence type="ECO:0000256" key="11">
    <source>
        <dbReference type="ARBA" id="ARBA00022585"/>
    </source>
</evidence>
<feature type="binding site" description="axial binding residue" evidence="26">
    <location>
        <position position="377"/>
    </location>
    <ligand>
        <name>heme b</name>
        <dbReference type="ChEBI" id="CHEBI:60344"/>
    </ligand>
    <ligandPart>
        <name>Fe</name>
        <dbReference type="ChEBI" id="CHEBI:18248"/>
    </ligandPart>
</feature>
<comment type="caution">
    <text evidence="27">Lacks conserved residue(s) required for the propagation of feature annotation.</text>
</comment>
<dbReference type="STRING" id="7719.ENSCINP00000012732"/>
<keyword evidence="19 26" id="KW-0408">Iron</keyword>
<comment type="catalytic activity">
    <reaction evidence="25">
        <text>(9Z,12Z)-octadecadienoate + AH2 + O2 = (13R)-hydroxy-(9Z,11E)-octadecadienoate + A + H2O</text>
        <dbReference type="Rhea" id="RHEA:75455"/>
        <dbReference type="ChEBI" id="CHEBI:13193"/>
        <dbReference type="ChEBI" id="CHEBI:15377"/>
        <dbReference type="ChEBI" id="CHEBI:15379"/>
        <dbReference type="ChEBI" id="CHEBI:17499"/>
        <dbReference type="ChEBI" id="CHEBI:30245"/>
        <dbReference type="ChEBI" id="CHEBI:136655"/>
    </reaction>
    <physiologicalReaction direction="left-to-right" evidence="25">
        <dbReference type="Rhea" id="RHEA:75456"/>
    </physiologicalReaction>
</comment>
<dbReference type="GO" id="GO:0019371">
    <property type="term" value="P:cyclooxygenase pathway"/>
    <property type="evidence" value="ECO:0000318"/>
    <property type="project" value="GO_Central"/>
</dbReference>
<name>F6SDP7_CIOIN</name>
<keyword evidence="18" id="KW-0560">Oxidoreductase</keyword>
<keyword evidence="27" id="KW-0245">EGF-like domain</keyword>
<dbReference type="Ensembl" id="ENSCINT00000012732.3">
    <property type="protein sequence ID" value="ENSCINP00000012732.3"/>
    <property type="gene ID" value="ENSCING00000006154.3"/>
</dbReference>
<dbReference type="Gene3D" id="1.10.640.10">
    <property type="entry name" value="Haem peroxidase domain superfamily, animal type"/>
    <property type="match status" value="1"/>
</dbReference>
<dbReference type="GO" id="GO:0004601">
    <property type="term" value="F:peroxidase activity"/>
    <property type="evidence" value="ECO:0007669"/>
    <property type="project" value="UniProtKB-KW"/>
</dbReference>
<dbReference type="GO" id="GO:0005789">
    <property type="term" value="C:endoplasmic reticulum membrane"/>
    <property type="evidence" value="ECO:0007669"/>
    <property type="project" value="UniProtKB-SubCell"/>
</dbReference>
<dbReference type="InterPro" id="IPR037120">
    <property type="entry name" value="Haem_peroxidase_sf_animal"/>
</dbReference>
<dbReference type="PANTHER" id="PTHR11903:SF39">
    <property type="entry name" value="PROSTAGLANDIN G_H SYNTHASE 2-LIKE"/>
    <property type="match status" value="1"/>
</dbReference>
<evidence type="ECO:0000256" key="20">
    <source>
        <dbReference type="ARBA" id="ARBA00023098"/>
    </source>
</evidence>
<feature type="compositionally biased region" description="Basic and acidic residues" evidence="28">
    <location>
        <begin position="612"/>
        <end position="628"/>
    </location>
</feature>
<comment type="subunit">
    <text evidence="6">Homodimer.</text>
</comment>
<evidence type="ECO:0000313" key="30">
    <source>
        <dbReference type="Ensembl" id="ENSCINP00000012732.3"/>
    </source>
</evidence>
<dbReference type="PANTHER" id="PTHR11903">
    <property type="entry name" value="PROSTAGLANDIN G/H SYNTHASE"/>
    <property type="match status" value="1"/>
</dbReference>
<evidence type="ECO:0000256" key="18">
    <source>
        <dbReference type="ARBA" id="ARBA00023002"/>
    </source>
</evidence>
<comment type="catalytic activity">
    <reaction evidence="23">
        <text>(9Z,12Z)-octadecadienoate + AH2 + O2 = (9R)-hydroxy-(10E,12Z)-octadecadienoate + A + H2O</text>
        <dbReference type="Rhea" id="RHEA:75447"/>
        <dbReference type="ChEBI" id="CHEBI:13193"/>
        <dbReference type="ChEBI" id="CHEBI:15377"/>
        <dbReference type="ChEBI" id="CHEBI:15379"/>
        <dbReference type="ChEBI" id="CHEBI:17499"/>
        <dbReference type="ChEBI" id="CHEBI:30245"/>
        <dbReference type="ChEBI" id="CHEBI:77895"/>
    </reaction>
    <physiologicalReaction direction="left-to-right" evidence="23">
        <dbReference type="Rhea" id="RHEA:75448"/>
    </physiologicalReaction>
</comment>
<evidence type="ECO:0000256" key="10">
    <source>
        <dbReference type="ARBA" id="ARBA00022559"/>
    </source>
</evidence>